<keyword evidence="2" id="KW-1185">Reference proteome</keyword>
<reference evidence="1" key="1">
    <citation type="journal article" date="2022" name="BMC Microbiol.">
        <title>Whole genome sequencing of Moraxella bovis strains from North America reveals two genotypes with different genetic determinants.</title>
        <authorList>
            <person name="Wynn E.L."/>
            <person name="Hille M.M."/>
            <person name="Loy J.D."/>
            <person name="Schuller G."/>
            <person name="Kuhn K.L."/>
            <person name="Dickey A.M."/>
            <person name="Bono J.L."/>
            <person name="Clawson M.L."/>
        </authorList>
    </citation>
    <scope>NUCLEOTIDE SEQUENCE</scope>
    <source>
        <strain evidence="1">SAM102599</strain>
    </source>
</reference>
<name>A0ABY6M5X4_MORBO</name>
<dbReference type="RefSeq" id="WP_264697110.1">
    <property type="nucleotide sequence ID" value="NZ_CP087771.1"/>
</dbReference>
<protein>
    <submittedName>
        <fullName evidence="1">Uncharacterized protein</fullName>
    </submittedName>
</protein>
<sequence>MIEKQIWISFELDDLDFNDICDWIESRANDSQLENLRELLETTSIPKDIKELARVLLYRGEQDFLTQFKEYINQHTELYISHETYYPTRLSRHDDYS</sequence>
<dbReference type="Proteomes" id="UP001163632">
    <property type="component" value="Chromosome"/>
</dbReference>
<evidence type="ECO:0000313" key="2">
    <source>
        <dbReference type="Proteomes" id="UP001163632"/>
    </source>
</evidence>
<dbReference type="EMBL" id="CP087830">
    <property type="protein sequence ID" value="UZA02957.1"/>
    <property type="molecule type" value="Genomic_DNA"/>
</dbReference>
<evidence type="ECO:0000313" key="1">
    <source>
        <dbReference type="EMBL" id="UZA02957.1"/>
    </source>
</evidence>
<proteinExistence type="predicted"/>
<gene>
    <name evidence="1" type="ORF">LP092_13630</name>
</gene>
<organism evidence="1 2">
    <name type="scientific">Moraxella bovis</name>
    <dbReference type="NCBI Taxonomy" id="476"/>
    <lineage>
        <taxon>Bacteria</taxon>
        <taxon>Pseudomonadati</taxon>
        <taxon>Pseudomonadota</taxon>
        <taxon>Gammaproteobacteria</taxon>
        <taxon>Moraxellales</taxon>
        <taxon>Moraxellaceae</taxon>
        <taxon>Moraxella</taxon>
    </lineage>
</organism>
<accession>A0ABY6M5X4</accession>